<evidence type="ECO:0000313" key="2">
    <source>
        <dbReference type="Proteomes" id="UP000076154"/>
    </source>
</evidence>
<evidence type="ECO:0000313" key="1">
    <source>
        <dbReference type="EMBL" id="RDB24110.1"/>
    </source>
</evidence>
<organism evidence="1 2">
    <name type="scientific">Hypsizygus marmoreus</name>
    <name type="common">White beech mushroom</name>
    <name type="synonym">Agaricus marmoreus</name>
    <dbReference type="NCBI Taxonomy" id="39966"/>
    <lineage>
        <taxon>Eukaryota</taxon>
        <taxon>Fungi</taxon>
        <taxon>Dikarya</taxon>
        <taxon>Basidiomycota</taxon>
        <taxon>Agaricomycotina</taxon>
        <taxon>Agaricomycetes</taxon>
        <taxon>Agaricomycetidae</taxon>
        <taxon>Agaricales</taxon>
        <taxon>Tricholomatineae</taxon>
        <taxon>Lyophyllaceae</taxon>
        <taxon>Hypsizygus</taxon>
    </lineage>
</organism>
<sequence>MSTTYLPSYFDRRSRSQTAVSILIFCQPLLSFWYLGKEKCHIGVMSGFRFLASVVYDQACLSSDGGTSGTHGTGKTRFPAQIGLTGYTLSFE</sequence>
<name>A0A369JSB3_HYPMA</name>
<proteinExistence type="predicted"/>
<dbReference type="Proteomes" id="UP000076154">
    <property type="component" value="Unassembled WGS sequence"/>
</dbReference>
<comment type="caution">
    <text evidence="1">The sequence shown here is derived from an EMBL/GenBank/DDBJ whole genome shotgun (WGS) entry which is preliminary data.</text>
</comment>
<dbReference type="InParanoid" id="A0A369JSB3"/>
<reference evidence="1" key="1">
    <citation type="submission" date="2018-04" db="EMBL/GenBank/DDBJ databases">
        <title>Whole genome sequencing of Hypsizygus marmoreus.</title>
        <authorList>
            <person name="Choi I.-G."/>
            <person name="Min B."/>
            <person name="Kim J.-G."/>
            <person name="Kim S."/>
            <person name="Oh Y.-L."/>
            <person name="Kong W.-S."/>
            <person name="Park H."/>
            <person name="Jeong J."/>
            <person name="Song E.-S."/>
        </authorList>
    </citation>
    <scope>NUCLEOTIDE SEQUENCE [LARGE SCALE GENOMIC DNA]</scope>
    <source>
        <strain evidence="1">51987-8</strain>
    </source>
</reference>
<accession>A0A369JSB3</accession>
<gene>
    <name evidence="1" type="ORF">Hypma_008725</name>
</gene>
<dbReference type="AlphaFoldDB" id="A0A369JSB3"/>
<protein>
    <submittedName>
        <fullName evidence="1">Uncharacterized protein</fullName>
    </submittedName>
</protein>
<keyword evidence="2" id="KW-1185">Reference proteome</keyword>
<dbReference type="EMBL" id="LUEZ02000045">
    <property type="protein sequence ID" value="RDB24110.1"/>
    <property type="molecule type" value="Genomic_DNA"/>
</dbReference>